<dbReference type="InterPro" id="IPR011009">
    <property type="entry name" value="Kinase-like_dom_sf"/>
</dbReference>
<reference evidence="4" key="1">
    <citation type="submission" date="2021-10" db="EMBL/GenBank/DDBJ databases">
        <title>Tropical sea cucumber genome reveals ecological adaptation and Cuvierian tubules defense mechanism.</title>
        <authorList>
            <person name="Chen T."/>
        </authorList>
    </citation>
    <scope>NUCLEOTIDE SEQUENCE</scope>
    <source>
        <strain evidence="4">Nanhai2018</strain>
        <tissue evidence="4">Muscle</tissue>
    </source>
</reference>
<gene>
    <name evidence="4" type="ORF">HOLleu_00902</name>
</gene>
<evidence type="ECO:0000259" key="3">
    <source>
        <dbReference type="PROSITE" id="PS50011"/>
    </source>
</evidence>
<dbReference type="Proteomes" id="UP001152320">
    <property type="component" value="Chromosome 1"/>
</dbReference>
<protein>
    <submittedName>
        <fullName evidence="4">Ephrin type-A receptor 3</fullName>
    </submittedName>
</protein>
<proteinExistence type="predicted"/>
<dbReference type="Pfam" id="PF07714">
    <property type="entry name" value="PK_Tyr_Ser-Thr"/>
    <property type="match status" value="1"/>
</dbReference>
<dbReference type="InterPro" id="IPR001245">
    <property type="entry name" value="Ser-Thr/Tyr_kinase_cat_dom"/>
</dbReference>
<name>A0A9Q1CPQ7_HOLLE</name>
<comment type="caution">
    <text evidence="4">The sequence shown here is derived from an EMBL/GenBank/DDBJ whole genome shotgun (WGS) entry which is preliminary data.</text>
</comment>
<dbReference type="EMBL" id="JAIZAY010000001">
    <property type="protein sequence ID" value="KAJ8048545.1"/>
    <property type="molecule type" value="Genomic_DNA"/>
</dbReference>
<evidence type="ECO:0000256" key="1">
    <source>
        <dbReference type="ARBA" id="ARBA00022741"/>
    </source>
</evidence>
<sequence length="314" mass="35855">MFRSKDMCLIIIMNSGNLLSRWMGTISLSKNHTKCVVFSTVSDVTVKNCDIQWNTYVKRVLDLPAHNSLVKLEGICVNQVNLYLVHEHLTCDSLESIISSRRIASYRYGAFPTSEVASYLMDILGGMEVLHSFGFLLPGLSTKKVLVTDKGQCKLYDFFLSEDAPNKTRNMKSEKDCSINDLPPEALLRNEYSQASDMWCVAVVLWKLMTYDLIPVVLQNMDERKVCSVTQDWPASHLGLKNPLLFECWMYDDSFRPSVNKLRSSFEEVIRNVQAFSISEDTEESMSDLYISMDGIKTTLQRNSEMDRTQLSLE</sequence>
<dbReference type="GO" id="GO:0005524">
    <property type="term" value="F:ATP binding"/>
    <property type="evidence" value="ECO:0007669"/>
    <property type="project" value="UniProtKB-KW"/>
</dbReference>
<dbReference type="PROSITE" id="PS50011">
    <property type="entry name" value="PROTEIN_KINASE_DOM"/>
    <property type="match status" value="1"/>
</dbReference>
<keyword evidence="1" id="KW-0547">Nucleotide-binding</keyword>
<dbReference type="PANTHER" id="PTHR24418">
    <property type="entry name" value="TYROSINE-PROTEIN KINASE"/>
    <property type="match status" value="1"/>
</dbReference>
<evidence type="ECO:0000313" key="4">
    <source>
        <dbReference type="EMBL" id="KAJ8048545.1"/>
    </source>
</evidence>
<dbReference type="Gene3D" id="1.10.510.10">
    <property type="entry name" value="Transferase(Phosphotransferase) domain 1"/>
    <property type="match status" value="1"/>
</dbReference>
<dbReference type="GO" id="GO:0004672">
    <property type="term" value="F:protein kinase activity"/>
    <property type="evidence" value="ECO:0007669"/>
    <property type="project" value="InterPro"/>
</dbReference>
<keyword evidence="5" id="KW-1185">Reference proteome</keyword>
<keyword evidence="4" id="KW-0675">Receptor</keyword>
<feature type="domain" description="Protein kinase" evidence="3">
    <location>
        <begin position="1"/>
        <end position="270"/>
    </location>
</feature>
<evidence type="ECO:0000313" key="5">
    <source>
        <dbReference type="Proteomes" id="UP001152320"/>
    </source>
</evidence>
<dbReference type="InterPro" id="IPR050198">
    <property type="entry name" value="Non-receptor_tyrosine_kinases"/>
</dbReference>
<dbReference type="SUPFAM" id="SSF56112">
    <property type="entry name" value="Protein kinase-like (PK-like)"/>
    <property type="match status" value="1"/>
</dbReference>
<dbReference type="InterPro" id="IPR000719">
    <property type="entry name" value="Prot_kinase_dom"/>
</dbReference>
<keyword evidence="2" id="KW-0067">ATP-binding</keyword>
<organism evidence="4 5">
    <name type="scientific">Holothuria leucospilota</name>
    <name type="common">Black long sea cucumber</name>
    <name type="synonym">Mertensiothuria leucospilota</name>
    <dbReference type="NCBI Taxonomy" id="206669"/>
    <lineage>
        <taxon>Eukaryota</taxon>
        <taxon>Metazoa</taxon>
        <taxon>Echinodermata</taxon>
        <taxon>Eleutherozoa</taxon>
        <taxon>Echinozoa</taxon>
        <taxon>Holothuroidea</taxon>
        <taxon>Aspidochirotacea</taxon>
        <taxon>Aspidochirotida</taxon>
        <taxon>Holothuriidae</taxon>
        <taxon>Holothuria</taxon>
    </lineage>
</organism>
<dbReference type="AlphaFoldDB" id="A0A9Q1CPQ7"/>
<accession>A0A9Q1CPQ7</accession>
<evidence type="ECO:0000256" key="2">
    <source>
        <dbReference type="ARBA" id="ARBA00022840"/>
    </source>
</evidence>